<dbReference type="Proteomes" id="UP001597405">
    <property type="component" value="Unassembled WGS sequence"/>
</dbReference>
<keyword evidence="1" id="KW-0472">Membrane</keyword>
<keyword evidence="1" id="KW-1133">Transmembrane helix</keyword>
<feature type="transmembrane region" description="Helical" evidence="1">
    <location>
        <begin position="6"/>
        <end position="24"/>
    </location>
</feature>
<gene>
    <name evidence="2" type="ORF">ACFSOZ_11875</name>
</gene>
<dbReference type="EMBL" id="JBHUGZ010000007">
    <property type="protein sequence ID" value="MFD1983366.1"/>
    <property type="molecule type" value="Genomic_DNA"/>
</dbReference>
<comment type="caution">
    <text evidence="2">The sequence shown here is derived from an EMBL/GenBank/DDBJ whole genome shotgun (WGS) entry which is preliminary data.</text>
</comment>
<evidence type="ECO:0000256" key="1">
    <source>
        <dbReference type="SAM" id="Phobius"/>
    </source>
</evidence>
<organism evidence="2 3">
    <name type="scientific">Mesorhizobium newzealandense</name>
    <dbReference type="NCBI Taxonomy" id="1300302"/>
    <lineage>
        <taxon>Bacteria</taxon>
        <taxon>Pseudomonadati</taxon>
        <taxon>Pseudomonadota</taxon>
        <taxon>Alphaproteobacteria</taxon>
        <taxon>Hyphomicrobiales</taxon>
        <taxon>Phyllobacteriaceae</taxon>
        <taxon>Mesorhizobium</taxon>
    </lineage>
</organism>
<reference evidence="3" key="1">
    <citation type="journal article" date="2019" name="Int. J. Syst. Evol. Microbiol.">
        <title>The Global Catalogue of Microorganisms (GCM) 10K type strain sequencing project: providing services to taxonomists for standard genome sequencing and annotation.</title>
        <authorList>
            <consortium name="The Broad Institute Genomics Platform"/>
            <consortium name="The Broad Institute Genome Sequencing Center for Infectious Disease"/>
            <person name="Wu L."/>
            <person name="Ma J."/>
        </authorList>
    </citation>
    <scope>NUCLEOTIDE SEQUENCE [LARGE SCALE GENOMIC DNA]</scope>
    <source>
        <strain evidence="3">CGMCC 1.16225</strain>
    </source>
</reference>
<proteinExistence type="predicted"/>
<evidence type="ECO:0000313" key="2">
    <source>
        <dbReference type="EMBL" id="MFD1983366.1"/>
    </source>
</evidence>
<keyword evidence="3" id="KW-1185">Reference proteome</keyword>
<sequence length="148" mass="15407">MNKLIAIPIVGLVFVVGFMAVIVSQKGRPRPLPRATLSQFTGQLNIPSIDDLRVGGRKIVLCGAASTKPMALRGMVTDAARRDFQGMVLNCKPVGSGTPCDGKTGTRLGAAVVVQCLTQDGGDLAAILTQRGLLCGQPSQIGAIYKAC</sequence>
<accession>A0ABW4UB04</accession>
<protein>
    <submittedName>
        <fullName evidence="2">Uncharacterized protein</fullName>
    </submittedName>
</protein>
<keyword evidence="1" id="KW-0812">Transmembrane</keyword>
<name>A0ABW4UB04_9HYPH</name>
<evidence type="ECO:0000313" key="3">
    <source>
        <dbReference type="Proteomes" id="UP001597405"/>
    </source>
</evidence>
<dbReference type="RefSeq" id="WP_379097618.1">
    <property type="nucleotide sequence ID" value="NZ_JBHUGZ010000007.1"/>
</dbReference>